<evidence type="ECO:0000313" key="2">
    <source>
        <dbReference type="Proteomes" id="UP001172778"/>
    </source>
</evidence>
<reference evidence="1" key="1">
    <citation type="submission" date="2023-03" db="EMBL/GenBank/DDBJ databases">
        <title>Chitinimonas shenzhenensis gen. nov., sp. nov., a novel member of family Burkholderiaceae isolated from activated sludge collected in Shen Zhen, China.</title>
        <authorList>
            <person name="Wang X."/>
        </authorList>
    </citation>
    <scope>NUCLEOTIDE SEQUENCE</scope>
    <source>
        <strain evidence="1">DQS-5</strain>
    </source>
</reference>
<dbReference type="EMBL" id="JARRAF010000006">
    <property type="protein sequence ID" value="MDK2123733.1"/>
    <property type="molecule type" value="Genomic_DNA"/>
</dbReference>
<accession>A0ABT7DUI6</accession>
<protein>
    <submittedName>
        <fullName evidence="1">Rid family hydrolase</fullName>
    </submittedName>
</protein>
<dbReference type="PANTHER" id="PTHR11803:SF39">
    <property type="entry name" value="2-IMINOBUTANOATE_2-IMINOPROPANOATE DEAMINASE"/>
    <property type="match status" value="1"/>
</dbReference>
<dbReference type="PANTHER" id="PTHR11803">
    <property type="entry name" value="2-IMINOBUTANOATE/2-IMINOPROPANOATE DEAMINASE RIDA"/>
    <property type="match status" value="1"/>
</dbReference>
<dbReference type="InterPro" id="IPR035959">
    <property type="entry name" value="RutC-like_sf"/>
</dbReference>
<dbReference type="Gene3D" id="3.30.1330.40">
    <property type="entry name" value="RutC-like"/>
    <property type="match status" value="1"/>
</dbReference>
<dbReference type="CDD" id="cd00448">
    <property type="entry name" value="YjgF_YER057c_UK114_family"/>
    <property type="match status" value="1"/>
</dbReference>
<dbReference type="Proteomes" id="UP001172778">
    <property type="component" value="Unassembled WGS sequence"/>
</dbReference>
<organism evidence="1 2">
    <name type="scientific">Parachitinimonas caeni</name>
    <dbReference type="NCBI Taxonomy" id="3031301"/>
    <lineage>
        <taxon>Bacteria</taxon>
        <taxon>Pseudomonadati</taxon>
        <taxon>Pseudomonadota</taxon>
        <taxon>Betaproteobacteria</taxon>
        <taxon>Neisseriales</taxon>
        <taxon>Chitinibacteraceae</taxon>
        <taxon>Parachitinimonas</taxon>
    </lineage>
</organism>
<keyword evidence="1" id="KW-0378">Hydrolase</keyword>
<dbReference type="InterPro" id="IPR006175">
    <property type="entry name" value="YjgF/YER057c/UK114"/>
</dbReference>
<keyword evidence="2" id="KW-1185">Reference proteome</keyword>
<sequence>MTASRAATIADERQAMKVETFTPENTPTPIGPYSHVARAGQFVTVSGTAGVDSQTGLMAGPDAYSQARQIIRNFRTMLAAADSDLAHVLHVQVFLKNVDDFAEMNRAYAEEFGEHRPARTVIVVADLPKRDALMTMNLQAVTIQAQ</sequence>
<comment type="caution">
    <text evidence="1">The sequence shown here is derived from an EMBL/GenBank/DDBJ whole genome shotgun (WGS) entry which is preliminary data.</text>
</comment>
<gene>
    <name evidence="1" type="ORF">PZA18_06690</name>
</gene>
<dbReference type="SUPFAM" id="SSF55298">
    <property type="entry name" value="YjgF-like"/>
    <property type="match status" value="1"/>
</dbReference>
<dbReference type="Pfam" id="PF01042">
    <property type="entry name" value="Ribonuc_L-PSP"/>
    <property type="match status" value="1"/>
</dbReference>
<dbReference type="GO" id="GO:0016787">
    <property type="term" value="F:hydrolase activity"/>
    <property type="evidence" value="ECO:0007669"/>
    <property type="project" value="UniProtKB-KW"/>
</dbReference>
<evidence type="ECO:0000313" key="1">
    <source>
        <dbReference type="EMBL" id="MDK2123733.1"/>
    </source>
</evidence>
<proteinExistence type="predicted"/>
<name>A0ABT7DUI6_9NEIS</name>